<accession>A0A914P8V2</accession>
<keyword evidence="2" id="KW-1185">Reference proteome</keyword>
<feature type="domain" description="BTB" evidence="1">
    <location>
        <begin position="237"/>
        <end position="303"/>
    </location>
</feature>
<evidence type="ECO:0000313" key="3">
    <source>
        <dbReference type="WBParaSite" id="PDA_v2.g11654.t1"/>
    </source>
</evidence>
<organism evidence="2 3">
    <name type="scientific">Panagrolaimus davidi</name>
    <dbReference type="NCBI Taxonomy" id="227884"/>
    <lineage>
        <taxon>Eukaryota</taxon>
        <taxon>Metazoa</taxon>
        <taxon>Ecdysozoa</taxon>
        <taxon>Nematoda</taxon>
        <taxon>Chromadorea</taxon>
        <taxon>Rhabditida</taxon>
        <taxon>Tylenchina</taxon>
        <taxon>Panagrolaimomorpha</taxon>
        <taxon>Panagrolaimoidea</taxon>
        <taxon>Panagrolaimidae</taxon>
        <taxon>Panagrolaimus</taxon>
    </lineage>
</organism>
<dbReference type="SUPFAM" id="SSF54695">
    <property type="entry name" value="POZ domain"/>
    <property type="match status" value="1"/>
</dbReference>
<dbReference type="PROSITE" id="PS50097">
    <property type="entry name" value="BTB"/>
    <property type="match status" value="1"/>
</dbReference>
<evidence type="ECO:0000259" key="1">
    <source>
        <dbReference type="PROSITE" id="PS50097"/>
    </source>
</evidence>
<evidence type="ECO:0000313" key="2">
    <source>
        <dbReference type="Proteomes" id="UP000887578"/>
    </source>
</evidence>
<dbReference type="CDD" id="cd18186">
    <property type="entry name" value="BTB_POZ_ZBTB_KLHL-like"/>
    <property type="match status" value="1"/>
</dbReference>
<dbReference type="InterPro" id="IPR000210">
    <property type="entry name" value="BTB/POZ_dom"/>
</dbReference>
<name>A0A914P8V2_9BILA</name>
<dbReference type="Gene3D" id="3.30.710.10">
    <property type="entry name" value="Potassium Channel Kv1.1, Chain A"/>
    <property type="match status" value="1"/>
</dbReference>
<dbReference type="Proteomes" id="UP000887578">
    <property type="component" value="Unplaced"/>
</dbReference>
<dbReference type="InterPro" id="IPR011333">
    <property type="entry name" value="SKP1/BTB/POZ_sf"/>
</dbReference>
<sequence length="308" mass="35007">MLLKTPLLQSCIISFADKTTIKFDENNEFSLMPQSSGMNTYIFHIQDVKGVFTITKIRNQSGGDIPYDEVNKTFVTGNGFANHKFDFHILTDIEFKKVRYVNASHQLQVPAARMKLLKVYECYEECFALPEHEYMKFSYFIKKIRNDFVEIVIENPLGVQIQGKTGDFKYEATDSRDINLTLSLVFDPDVLKESHQHLKISDSAKSVSDLTLADNKDVQSNKKKPTLYEIMSDPKYADVVLISCDGKKIPSYRCVLAKYSEIFATIFNESKDSPTKINIDGFDSDVILAALDFCYGKDDSIEAGRKAL</sequence>
<reference evidence="3" key="1">
    <citation type="submission" date="2022-11" db="UniProtKB">
        <authorList>
            <consortium name="WormBaseParasite"/>
        </authorList>
    </citation>
    <scope>IDENTIFICATION</scope>
</reference>
<protein>
    <submittedName>
        <fullName evidence="3">BTB domain-containing protein</fullName>
    </submittedName>
</protein>
<proteinExistence type="predicted"/>
<dbReference type="Pfam" id="PF00651">
    <property type="entry name" value="BTB"/>
    <property type="match status" value="1"/>
</dbReference>
<dbReference type="AlphaFoldDB" id="A0A914P8V2"/>
<dbReference type="WBParaSite" id="PDA_v2.g11654.t1">
    <property type="protein sequence ID" value="PDA_v2.g11654.t1"/>
    <property type="gene ID" value="PDA_v2.g11654"/>
</dbReference>